<comment type="subcellular location">
    <subcellularLocation>
        <location evidence="13">Cell membrane</location>
        <topology evidence="13">Single-pass membrane protein</topology>
    </subcellularLocation>
    <subcellularLocation>
        <location evidence="12">Endomembrane system</location>
        <topology evidence="12">Single-pass membrane protein</topology>
    </subcellularLocation>
</comment>
<evidence type="ECO:0000256" key="4">
    <source>
        <dbReference type="ARBA" id="ARBA00022547"/>
    </source>
</evidence>
<keyword evidence="8 13" id="KW-0406">Ion transport</keyword>
<keyword evidence="6 13" id="KW-0375">Hydrogen ion transport</keyword>
<dbReference type="CDD" id="cd06503">
    <property type="entry name" value="ATP-synt_Fo_b"/>
    <property type="match status" value="1"/>
</dbReference>
<dbReference type="InterPro" id="IPR028987">
    <property type="entry name" value="ATP_synth_B-like_membr_sf"/>
</dbReference>
<keyword evidence="17" id="KW-1185">Reference proteome</keyword>
<comment type="similarity">
    <text evidence="1 13 14">Belongs to the ATPase B chain family.</text>
</comment>
<dbReference type="InterPro" id="IPR005864">
    <property type="entry name" value="ATP_synth_F0_bsu_bac"/>
</dbReference>
<dbReference type="AlphaFoldDB" id="A0A147K4A7"/>
<reference evidence="16 17" key="1">
    <citation type="journal article" date="2016" name="Front. Microbiol.">
        <title>Microevolution Analysis of Bacillus coahuilensis Unveils Differences in Phosphorus Acquisition Strategies and Their Regulation.</title>
        <authorList>
            <person name="Gomez-Lunar Z."/>
            <person name="Hernandez-Gonzalez I."/>
            <person name="Rodriguez-Torres M.D."/>
            <person name="Souza V."/>
            <person name="Olmedo-Alvarez G."/>
        </authorList>
    </citation>
    <scope>NUCLEOTIDE SEQUENCE [LARGE SCALE GENOMIC DNA]</scope>
    <source>
        <strain evidence="17">p1.1.43</strain>
    </source>
</reference>
<keyword evidence="5 13" id="KW-0812">Transmembrane</keyword>
<proteinExistence type="inferred from homology"/>
<comment type="subunit">
    <text evidence="13">F-type ATPases have 2 components, F(1) - the catalytic core - and F(0) - the membrane proton channel. F(1) has five subunits: alpha(3), beta(3), gamma(1), delta(1), epsilon(1). F(0) has three main subunits: a(1), b(2) and c(10-14). The alpha and beta chains form an alternating ring which encloses part of the gamma chain. F(1) is attached to F(0) by a central stalk formed by the gamma and epsilon chains, while a peripheral stalk is formed by the delta and b chains.</text>
</comment>
<evidence type="ECO:0000256" key="9">
    <source>
        <dbReference type="ARBA" id="ARBA00023136"/>
    </source>
</evidence>
<evidence type="ECO:0000256" key="14">
    <source>
        <dbReference type="RuleBase" id="RU003848"/>
    </source>
</evidence>
<dbReference type="PATRIC" id="fig|1150625.3.peg.3432"/>
<dbReference type="PANTHER" id="PTHR33445:SF1">
    <property type="entry name" value="ATP SYNTHASE SUBUNIT B"/>
    <property type="match status" value="1"/>
</dbReference>
<accession>A0A147K4A7</accession>
<keyword evidence="15" id="KW-0175">Coiled coil</keyword>
<dbReference type="RefSeq" id="WP_010175603.1">
    <property type="nucleotide sequence ID" value="NZ_LDYG01000053.1"/>
</dbReference>
<dbReference type="GO" id="GO:0005886">
    <property type="term" value="C:plasma membrane"/>
    <property type="evidence" value="ECO:0007669"/>
    <property type="project" value="UniProtKB-SubCell"/>
</dbReference>
<feature type="coiled-coil region" evidence="15">
    <location>
        <begin position="58"/>
        <end position="136"/>
    </location>
</feature>
<dbReference type="InterPro" id="IPR050059">
    <property type="entry name" value="ATP_synthase_B_chain"/>
</dbReference>
<protein>
    <recommendedName>
        <fullName evidence="13">ATP synthase subunit b</fullName>
    </recommendedName>
    <alternativeName>
        <fullName evidence="13">ATP synthase F(0) sector subunit b</fullName>
    </alternativeName>
    <alternativeName>
        <fullName evidence="13">ATPase subunit I</fullName>
    </alternativeName>
    <alternativeName>
        <fullName evidence="13">F-type ATPase subunit b</fullName>
        <shortName evidence="13">F-ATPase subunit b</shortName>
    </alternativeName>
</protein>
<sequence length="174" mass="19375">MLTNFVLGVSEGSSGINLGDIAFQLLAFAVLLFLLKKFAWGPLMNIMKEREQLIAGEIKEAEESRAQAAAQLEEHRKLLAEARTEAQGLVESAKKQAEQQREEIIVAAREESERLREAAKLEIETQKEQAVTALREQVASLSVLVASKVIEKELTAADQDKYIQQLIKEAGEER</sequence>
<dbReference type="InterPro" id="IPR002146">
    <property type="entry name" value="ATP_synth_b/b'su_bac/chlpt"/>
</dbReference>
<evidence type="ECO:0000256" key="13">
    <source>
        <dbReference type="HAMAP-Rule" id="MF_01398"/>
    </source>
</evidence>
<dbReference type="GO" id="GO:0012505">
    <property type="term" value="C:endomembrane system"/>
    <property type="evidence" value="ECO:0007669"/>
    <property type="project" value="UniProtKB-SubCell"/>
</dbReference>
<evidence type="ECO:0000256" key="6">
    <source>
        <dbReference type="ARBA" id="ARBA00022781"/>
    </source>
</evidence>
<dbReference type="GO" id="GO:0046961">
    <property type="term" value="F:proton-transporting ATPase activity, rotational mechanism"/>
    <property type="evidence" value="ECO:0007669"/>
    <property type="project" value="TreeGrafter"/>
</dbReference>
<name>A0A147K4A7_9BACI</name>
<dbReference type="GO" id="GO:0045259">
    <property type="term" value="C:proton-transporting ATP synthase complex"/>
    <property type="evidence" value="ECO:0007669"/>
    <property type="project" value="UniProtKB-KW"/>
</dbReference>
<evidence type="ECO:0000256" key="12">
    <source>
        <dbReference type="ARBA" id="ARBA00037847"/>
    </source>
</evidence>
<dbReference type="OrthoDB" id="282095at2"/>
<evidence type="ECO:0000256" key="11">
    <source>
        <dbReference type="ARBA" id="ARBA00025198"/>
    </source>
</evidence>
<evidence type="ECO:0000256" key="2">
    <source>
        <dbReference type="ARBA" id="ARBA00022448"/>
    </source>
</evidence>
<evidence type="ECO:0000256" key="1">
    <source>
        <dbReference type="ARBA" id="ARBA00005513"/>
    </source>
</evidence>
<dbReference type="HAMAP" id="MF_01398">
    <property type="entry name" value="ATP_synth_b_bprime"/>
    <property type="match status" value="1"/>
</dbReference>
<comment type="caution">
    <text evidence="16">The sequence shown here is derived from an EMBL/GenBank/DDBJ whole genome shotgun (WGS) entry which is preliminary data.</text>
</comment>
<comment type="function">
    <text evidence="13">Component of the F(0) channel, it forms part of the peripheral stalk, linking F(1) to F(0).</text>
</comment>
<evidence type="ECO:0000256" key="15">
    <source>
        <dbReference type="SAM" id="Coils"/>
    </source>
</evidence>
<feature type="transmembrane region" description="Helical" evidence="13">
    <location>
        <begin position="21"/>
        <end position="40"/>
    </location>
</feature>
<evidence type="ECO:0000256" key="8">
    <source>
        <dbReference type="ARBA" id="ARBA00023065"/>
    </source>
</evidence>
<dbReference type="EMBL" id="LDYG01000053">
    <property type="protein sequence ID" value="KUP04155.1"/>
    <property type="molecule type" value="Genomic_DNA"/>
</dbReference>
<keyword evidence="7 13" id="KW-1133">Transmembrane helix</keyword>
<keyword evidence="10 13" id="KW-0066">ATP synthesis</keyword>
<keyword evidence="3 13" id="KW-1003">Cell membrane</keyword>
<dbReference type="STRING" id="1150625.Q75_16345"/>
<keyword evidence="9 13" id="KW-0472">Membrane</keyword>
<evidence type="ECO:0000256" key="10">
    <source>
        <dbReference type="ARBA" id="ARBA00023310"/>
    </source>
</evidence>
<keyword evidence="2 13" id="KW-0813">Transport</keyword>
<organism evidence="16 17">
    <name type="scientific">Bacillus coahuilensis p1.1.43</name>
    <dbReference type="NCBI Taxonomy" id="1150625"/>
    <lineage>
        <taxon>Bacteria</taxon>
        <taxon>Bacillati</taxon>
        <taxon>Bacillota</taxon>
        <taxon>Bacilli</taxon>
        <taxon>Bacillales</taxon>
        <taxon>Bacillaceae</taxon>
        <taxon>Bacillus</taxon>
    </lineage>
</organism>
<comment type="function">
    <text evidence="11 13">F(1)F(0) ATP synthase produces ATP from ADP in the presence of a proton or sodium gradient. F-type ATPases consist of two structural domains, F(1) containing the extramembraneous catalytic core and F(0) containing the membrane proton channel, linked together by a central stalk and a peripheral stalk. During catalysis, ATP synthesis in the catalytic domain of F(1) is coupled via a rotary mechanism of the central stalk subunits to proton translocation.</text>
</comment>
<dbReference type="Pfam" id="PF00430">
    <property type="entry name" value="ATP-synt_B"/>
    <property type="match status" value="1"/>
</dbReference>
<evidence type="ECO:0000313" key="17">
    <source>
        <dbReference type="Proteomes" id="UP000074108"/>
    </source>
</evidence>
<evidence type="ECO:0000256" key="5">
    <source>
        <dbReference type="ARBA" id="ARBA00022692"/>
    </source>
</evidence>
<dbReference type="NCBIfam" id="TIGR01144">
    <property type="entry name" value="ATP_synt_b"/>
    <property type="match status" value="1"/>
</dbReference>
<evidence type="ECO:0000256" key="7">
    <source>
        <dbReference type="ARBA" id="ARBA00022989"/>
    </source>
</evidence>
<evidence type="ECO:0000256" key="3">
    <source>
        <dbReference type="ARBA" id="ARBA00022475"/>
    </source>
</evidence>
<dbReference type="GO" id="GO:0046933">
    <property type="term" value="F:proton-transporting ATP synthase activity, rotational mechanism"/>
    <property type="evidence" value="ECO:0007669"/>
    <property type="project" value="UniProtKB-UniRule"/>
</dbReference>
<evidence type="ECO:0000313" key="16">
    <source>
        <dbReference type="EMBL" id="KUP04155.1"/>
    </source>
</evidence>
<dbReference type="Gene3D" id="1.20.5.620">
    <property type="entry name" value="F1F0 ATP synthase subunit B, membrane domain"/>
    <property type="match status" value="1"/>
</dbReference>
<dbReference type="Proteomes" id="UP000074108">
    <property type="component" value="Unassembled WGS sequence"/>
</dbReference>
<keyword evidence="4 13" id="KW-0138">CF(0)</keyword>
<dbReference type="SUPFAM" id="SSF81573">
    <property type="entry name" value="F1F0 ATP synthase subunit B, membrane domain"/>
    <property type="match status" value="1"/>
</dbReference>
<gene>
    <name evidence="13" type="primary">atpF</name>
    <name evidence="16" type="ORF">Q75_16345</name>
</gene>
<dbReference type="PANTHER" id="PTHR33445">
    <property type="entry name" value="ATP SYNTHASE SUBUNIT B', CHLOROPLASTIC"/>
    <property type="match status" value="1"/>
</dbReference>